<protein>
    <submittedName>
        <fullName evidence="3">Alpha/beta fold hydrolase</fullName>
    </submittedName>
</protein>
<dbReference type="Proteomes" id="UP000523682">
    <property type="component" value="Unassembled WGS sequence"/>
</dbReference>
<evidence type="ECO:0000256" key="2">
    <source>
        <dbReference type="SAM" id="Phobius"/>
    </source>
</evidence>
<dbReference type="SUPFAM" id="SSF53474">
    <property type="entry name" value="alpha/beta-Hydrolases"/>
    <property type="match status" value="1"/>
</dbReference>
<feature type="region of interest" description="Disordered" evidence="1">
    <location>
        <begin position="67"/>
        <end position="91"/>
    </location>
</feature>
<dbReference type="InterPro" id="IPR029058">
    <property type="entry name" value="AB_hydrolase_fold"/>
</dbReference>
<organism evidence="3 4">
    <name type="scientific">Corynebacterium haemomassiliense</name>
    <dbReference type="NCBI Taxonomy" id="2754726"/>
    <lineage>
        <taxon>Bacteria</taxon>
        <taxon>Bacillati</taxon>
        <taxon>Actinomycetota</taxon>
        <taxon>Actinomycetes</taxon>
        <taxon>Mycobacteriales</taxon>
        <taxon>Corynebacteriaceae</taxon>
        <taxon>Corynebacterium</taxon>
    </lineage>
</organism>
<keyword evidence="2" id="KW-1133">Transmembrane helix</keyword>
<evidence type="ECO:0000313" key="3">
    <source>
        <dbReference type="EMBL" id="MBA5244001.1"/>
    </source>
</evidence>
<dbReference type="Gene3D" id="3.40.50.1820">
    <property type="entry name" value="alpha/beta hydrolase"/>
    <property type="match status" value="1"/>
</dbReference>
<keyword evidence="4" id="KW-1185">Reference proteome</keyword>
<evidence type="ECO:0000313" key="4">
    <source>
        <dbReference type="Proteomes" id="UP000523682"/>
    </source>
</evidence>
<feature type="transmembrane region" description="Helical" evidence="2">
    <location>
        <begin position="451"/>
        <end position="472"/>
    </location>
</feature>
<keyword evidence="2" id="KW-0472">Membrane</keyword>
<name>A0A7W2EA84_9CORY</name>
<dbReference type="GO" id="GO:0016787">
    <property type="term" value="F:hydrolase activity"/>
    <property type="evidence" value="ECO:0007669"/>
    <property type="project" value="UniProtKB-KW"/>
</dbReference>
<dbReference type="EMBL" id="JACDTZ010000001">
    <property type="protein sequence ID" value="MBA5244001.1"/>
    <property type="molecule type" value="Genomic_DNA"/>
</dbReference>
<evidence type="ECO:0000256" key="1">
    <source>
        <dbReference type="SAM" id="MobiDB-lite"/>
    </source>
</evidence>
<dbReference type="AlphaFoldDB" id="A0A7W2EA84"/>
<comment type="caution">
    <text evidence="3">The sequence shown here is derived from an EMBL/GenBank/DDBJ whole genome shotgun (WGS) entry which is preliminary data.</text>
</comment>
<reference evidence="3 4" key="1">
    <citation type="submission" date="2020-07" db="EMBL/GenBank/DDBJ databases">
        <title>Draft genome and description of Corynebacterium haemomassiliense strain Marseile-Q3615 sp. nov.</title>
        <authorList>
            <person name="Boxberger M."/>
            <person name="La Scola B."/>
        </authorList>
    </citation>
    <scope>NUCLEOTIDE SEQUENCE [LARGE SCALE GENOMIC DNA]</scope>
    <source>
        <strain evidence="3 4">Marseille-Q3615</strain>
    </source>
</reference>
<keyword evidence="2" id="KW-0812">Transmembrane</keyword>
<feature type="transmembrane region" description="Helical" evidence="2">
    <location>
        <begin position="492"/>
        <end position="513"/>
    </location>
</feature>
<proteinExistence type="predicted"/>
<keyword evidence="3" id="KW-0378">Hydrolase</keyword>
<gene>
    <name evidence="3" type="ORF">H0193_04085</name>
</gene>
<accession>A0A7W2EA84</accession>
<sequence>MNRPEKTTPALVFLHGVNSKGPEAPSSSRWKEGLARGLHAAGYPGLEGVSIVAPSYADLLKKLNGDPDKVDAPIPPITQPKQSSSERRQNRSEFDWRMAAMERRLADTAALGPKPLANAAEMAAAAAFRFNKFREASHYMNDDKVRRDVLNRVIRQLPAEGSIVVIGHSLGSVVAADLLPRIPHNLKIAGMVTIGSPLAQGNFDLSKLETNLKEPPTNLAWWINFWSHWDPVAALRGASSVVPWLLDLRVSTPVIPHSAHSSHEYLKQELVGKAVGYALFGAQSSELAVIETGVDVQMDHEEMLVLAGLRLSHLIRESLKGDTKERLGGALADTQFQVINDLIAKRTMERRAIPGGLSVLQTNEVCDPDNLSIPVVHLFPDRDQAAKDLIALALQNPLAPYEIEVKESVRVAAMRQLAAEMLLTPQQGEDAFDALEEASKALAGKTRFMKWGLLGAGALAVVASGGILLPAASGLAGAAAVTSALASFGPGGMVGGLLTAGALVSAGSGTIAVGMMTAGSTAEEFEGVIYIQLARLILRKTWRMPCDESVWHVWTESERDLIRLRSKLERFSDKNAPRLKDTDRKLAAVRKAIRYAEEKGLSPQTG</sequence>